<reference evidence="7" key="1">
    <citation type="submission" date="2023-06" db="EMBL/GenBank/DDBJ databases">
        <title>Cytophagales bacterium Strain LB-30, isolated from soil.</title>
        <authorList>
            <person name="Liu B."/>
        </authorList>
    </citation>
    <scope>NUCLEOTIDE SEQUENCE</scope>
    <source>
        <strain evidence="7">LB-30</strain>
    </source>
</reference>
<keyword evidence="3 6" id="KW-0479">Metal-binding</keyword>
<evidence type="ECO:0000256" key="3">
    <source>
        <dbReference type="ARBA" id="ARBA00022723"/>
    </source>
</evidence>
<dbReference type="HAMAP" id="MF_01871">
    <property type="entry name" value="DabA"/>
    <property type="match status" value="1"/>
</dbReference>
<keyword evidence="1 6" id="KW-0813">Transport</keyword>
<evidence type="ECO:0000256" key="1">
    <source>
        <dbReference type="ARBA" id="ARBA00022448"/>
    </source>
</evidence>
<evidence type="ECO:0000313" key="7">
    <source>
        <dbReference type="EMBL" id="MDN4164441.1"/>
    </source>
</evidence>
<keyword evidence="2 6" id="KW-1003">Cell membrane</keyword>
<feature type="binding site" evidence="6">
    <location>
        <position position="517"/>
    </location>
    <ligand>
        <name>Zn(2+)</name>
        <dbReference type="ChEBI" id="CHEBI:29105"/>
    </ligand>
</feature>
<keyword evidence="8" id="KW-1185">Reference proteome</keyword>
<organism evidence="7 8">
    <name type="scientific">Shiella aurantiaca</name>
    <dbReference type="NCBI Taxonomy" id="3058365"/>
    <lineage>
        <taxon>Bacteria</taxon>
        <taxon>Pseudomonadati</taxon>
        <taxon>Bacteroidota</taxon>
        <taxon>Cytophagia</taxon>
        <taxon>Cytophagales</taxon>
        <taxon>Shiellaceae</taxon>
        <taxon>Shiella</taxon>
    </lineage>
</organism>
<evidence type="ECO:0000256" key="6">
    <source>
        <dbReference type="HAMAP-Rule" id="MF_01871"/>
    </source>
</evidence>
<comment type="caution">
    <text evidence="7">The sequence shown here is derived from an EMBL/GenBank/DDBJ whole genome shotgun (WGS) entry which is preliminary data.</text>
</comment>
<dbReference type="PANTHER" id="PTHR38344">
    <property type="entry name" value="UPF0753 PROTEIN AQ_863"/>
    <property type="match status" value="1"/>
</dbReference>
<gene>
    <name evidence="6" type="primary">dabA</name>
    <name evidence="7" type="ORF">QWY31_02955</name>
</gene>
<proteinExistence type="inferred from homology"/>
<dbReference type="PANTHER" id="PTHR38344:SF1">
    <property type="entry name" value="INORGANIC CARBON TRANSPORTER SUBUNIT DABA-RELATED"/>
    <property type="match status" value="1"/>
</dbReference>
<evidence type="ECO:0000313" key="8">
    <source>
        <dbReference type="Proteomes" id="UP001168552"/>
    </source>
</evidence>
<dbReference type="Pfam" id="PF10070">
    <property type="entry name" value="DabA"/>
    <property type="match status" value="1"/>
</dbReference>
<comment type="similarity">
    <text evidence="6">Belongs to the inorganic carbon transporter (TC 9.A.2) DabA family.</text>
</comment>
<evidence type="ECO:0000256" key="2">
    <source>
        <dbReference type="ARBA" id="ARBA00022475"/>
    </source>
</evidence>
<feature type="binding site" evidence="6">
    <location>
        <position position="336"/>
    </location>
    <ligand>
        <name>Zn(2+)</name>
        <dbReference type="ChEBI" id="CHEBI:29105"/>
    </ligand>
</feature>
<protein>
    <recommendedName>
        <fullName evidence="6">Probable inorganic carbon transporter subunit DabA</fullName>
    </recommendedName>
</protein>
<comment type="cofactor">
    <cofactor evidence="6">
        <name>Zn(2+)</name>
        <dbReference type="ChEBI" id="CHEBI:29105"/>
    </cofactor>
</comment>
<name>A0ABT8F2H8_9BACT</name>
<evidence type="ECO:0000256" key="5">
    <source>
        <dbReference type="ARBA" id="ARBA00023136"/>
    </source>
</evidence>
<comment type="subcellular location">
    <subcellularLocation>
        <location evidence="6">Cell membrane</location>
        <topology evidence="6">Peripheral membrane protein</topology>
    </subcellularLocation>
</comment>
<dbReference type="EMBL" id="JAUHJS010000002">
    <property type="protein sequence ID" value="MDN4164441.1"/>
    <property type="molecule type" value="Genomic_DNA"/>
</dbReference>
<sequence length="827" mass="92083">MTKNASKIKNLAASMHQACKKVAPLWPLDRFVAVNPYLGLIDKPFEQVAHDLDQVAGIQSTLPSTFYLQKIKEGRILLKDLNQVLAERQHPWAQEPERFVQHLEQAHEENIPTDSIPTVADVASRHSGKDWQRFSSARISQWAASYFDEGQSTWRSASTKISLFTAWKQEAEVDRTPEISGLPDFRLWVKQLPEEPMEAAAYAIEKLGIPENGLSHYLHRLLLLRGGWSAHAARLDFENELQGGKGGVLMEFLSVLLCWELCLLQSLVSQGIENHWRKALQPLEKGVKTDANEALVQRLILQAAFERAEQRMLIEKFKGSKPRTSETKVKAQAIFCIDVRSEVFRRNWEQADAGIETLGFAGFFAFPVHFQSLGHQHSSAQCPVLLAPQLRVAEGLGQEESTHQAVDKIQTRASLWKIWKSFKSGAITCFSFVSPIGLSYIFKLFTDSLGLTRPVPSPDSWAGVSAPSERKLSLAPQQLDGITFGIPLTQQIQMAKNALKAMSLGNELAPLVMVVGHRATTVNNPHASGLDCGACGGHSGEPNAKLAAAILNSTLVREGLKKEGMPIPEKTIFLACVHDTTTDEIHIFNEYDVPSNRAQELADLKKSLEKAGSATRLERALRMGLKEAKKPEALLLSRSKDWSQVRPEWGLAGCSAFVVAPRERTRNMDLGGRSFLHSYDWKKDTDFSVLELIMTAPMVVTSWINLQYYGSTVDNEKLGAGNKVLHNVTAGIGVLEGHSGDLRVGLPMQSVHDGEKYQHEPLKLTVIIEAPTEAMNSVLMKHDSVRQLCDNGWIHLWALNENGQIAHRYQGDFAWESLVKQETMELV</sequence>
<dbReference type="InterPro" id="IPR018752">
    <property type="entry name" value="DabA"/>
</dbReference>
<dbReference type="RefSeq" id="WP_320002970.1">
    <property type="nucleotide sequence ID" value="NZ_JAUHJS010000002.1"/>
</dbReference>
<comment type="subunit">
    <text evidence="6">Forms a complex with DabB.</text>
</comment>
<keyword evidence="4 6" id="KW-0862">Zinc</keyword>
<accession>A0ABT8F2H8</accession>
<feature type="binding site" evidence="6">
    <location>
        <position position="532"/>
    </location>
    <ligand>
        <name>Zn(2+)</name>
        <dbReference type="ChEBI" id="CHEBI:29105"/>
    </ligand>
</feature>
<comment type="function">
    <text evidence="6">Part of an energy-coupled inorganic carbon pump.</text>
</comment>
<dbReference type="Proteomes" id="UP001168552">
    <property type="component" value="Unassembled WGS sequence"/>
</dbReference>
<feature type="binding site" evidence="6">
    <location>
        <position position="338"/>
    </location>
    <ligand>
        <name>Zn(2+)</name>
        <dbReference type="ChEBI" id="CHEBI:29105"/>
    </ligand>
</feature>
<evidence type="ECO:0000256" key="4">
    <source>
        <dbReference type="ARBA" id="ARBA00022833"/>
    </source>
</evidence>
<keyword evidence="5 6" id="KW-0472">Membrane</keyword>